<dbReference type="InParanoid" id="A0A517S996"/>
<accession>A0A517S996</accession>
<feature type="compositionally biased region" description="Basic and acidic residues" evidence="1">
    <location>
        <begin position="13"/>
        <end position="30"/>
    </location>
</feature>
<sequence length="184" mass="20358">MRFTSRAAVGSRTPERRDTRCEPRPRRPEDGPIPASHRHTRRRTSDARCAFESFRIIVVSGGGRRLRVGRARHQSRPPDANPCGPAVTTSGSAGTYNLRRKTLGDRRARKRGKSRARNPLRNSEKSRRRAGRWDRSRGQLQQTPGRDTATPGLMSPAPSGVTYATGQLGSAGRYFSNSAMSFAS</sequence>
<proteinExistence type="predicted"/>
<protein>
    <submittedName>
        <fullName evidence="2">Uncharacterized protein</fullName>
    </submittedName>
</protein>
<feature type="compositionally biased region" description="Polar residues" evidence="1">
    <location>
        <begin position="175"/>
        <end position="184"/>
    </location>
</feature>
<name>A0A517S996_9PLAN</name>
<gene>
    <name evidence="2" type="ORF">Pan44_07190</name>
</gene>
<dbReference type="EMBL" id="CP036271">
    <property type="protein sequence ID" value="QDT52707.1"/>
    <property type="molecule type" value="Genomic_DNA"/>
</dbReference>
<dbReference type="Proteomes" id="UP000315700">
    <property type="component" value="Chromosome"/>
</dbReference>
<organism evidence="2 3">
    <name type="scientific">Caulifigura coniformis</name>
    <dbReference type="NCBI Taxonomy" id="2527983"/>
    <lineage>
        <taxon>Bacteria</taxon>
        <taxon>Pseudomonadati</taxon>
        <taxon>Planctomycetota</taxon>
        <taxon>Planctomycetia</taxon>
        <taxon>Planctomycetales</taxon>
        <taxon>Planctomycetaceae</taxon>
        <taxon>Caulifigura</taxon>
    </lineage>
</organism>
<dbReference type="AlphaFoldDB" id="A0A517S996"/>
<feature type="compositionally biased region" description="Basic residues" evidence="1">
    <location>
        <begin position="107"/>
        <end position="118"/>
    </location>
</feature>
<feature type="region of interest" description="Disordered" evidence="1">
    <location>
        <begin position="65"/>
        <end position="184"/>
    </location>
</feature>
<evidence type="ECO:0000313" key="2">
    <source>
        <dbReference type="EMBL" id="QDT52707.1"/>
    </source>
</evidence>
<feature type="compositionally biased region" description="Basic residues" evidence="1">
    <location>
        <begin position="65"/>
        <end position="75"/>
    </location>
</feature>
<reference evidence="2 3" key="1">
    <citation type="submission" date="2019-02" db="EMBL/GenBank/DDBJ databases">
        <title>Deep-cultivation of Planctomycetes and their phenomic and genomic characterization uncovers novel biology.</title>
        <authorList>
            <person name="Wiegand S."/>
            <person name="Jogler M."/>
            <person name="Boedeker C."/>
            <person name="Pinto D."/>
            <person name="Vollmers J."/>
            <person name="Rivas-Marin E."/>
            <person name="Kohn T."/>
            <person name="Peeters S.H."/>
            <person name="Heuer A."/>
            <person name="Rast P."/>
            <person name="Oberbeckmann S."/>
            <person name="Bunk B."/>
            <person name="Jeske O."/>
            <person name="Meyerdierks A."/>
            <person name="Storesund J.E."/>
            <person name="Kallscheuer N."/>
            <person name="Luecker S."/>
            <person name="Lage O.M."/>
            <person name="Pohl T."/>
            <person name="Merkel B.J."/>
            <person name="Hornburger P."/>
            <person name="Mueller R.-W."/>
            <person name="Bruemmer F."/>
            <person name="Labrenz M."/>
            <person name="Spormann A.M."/>
            <person name="Op den Camp H."/>
            <person name="Overmann J."/>
            <person name="Amann R."/>
            <person name="Jetten M.S.M."/>
            <person name="Mascher T."/>
            <person name="Medema M.H."/>
            <person name="Devos D.P."/>
            <person name="Kaster A.-K."/>
            <person name="Ovreas L."/>
            <person name="Rohde M."/>
            <person name="Galperin M.Y."/>
            <person name="Jogler C."/>
        </authorList>
    </citation>
    <scope>NUCLEOTIDE SEQUENCE [LARGE SCALE GENOMIC DNA]</scope>
    <source>
        <strain evidence="2 3">Pan44</strain>
    </source>
</reference>
<feature type="region of interest" description="Disordered" evidence="1">
    <location>
        <begin position="1"/>
        <end position="47"/>
    </location>
</feature>
<keyword evidence="3" id="KW-1185">Reference proteome</keyword>
<evidence type="ECO:0000256" key="1">
    <source>
        <dbReference type="SAM" id="MobiDB-lite"/>
    </source>
</evidence>
<dbReference type="KEGG" id="ccos:Pan44_07190"/>
<evidence type="ECO:0000313" key="3">
    <source>
        <dbReference type="Proteomes" id="UP000315700"/>
    </source>
</evidence>